<proteinExistence type="predicted"/>
<dbReference type="Proteomes" id="UP001500456">
    <property type="component" value="Unassembled WGS sequence"/>
</dbReference>
<keyword evidence="2" id="KW-1185">Reference proteome</keyword>
<gene>
    <name evidence="1" type="ORF">GCM10022232_85760</name>
</gene>
<reference evidence="2" key="1">
    <citation type="journal article" date="2019" name="Int. J. Syst. Evol. Microbiol.">
        <title>The Global Catalogue of Microorganisms (GCM) 10K type strain sequencing project: providing services to taxonomists for standard genome sequencing and annotation.</title>
        <authorList>
            <consortium name="The Broad Institute Genomics Platform"/>
            <consortium name="The Broad Institute Genome Sequencing Center for Infectious Disease"/>
            <person name="Wu L."/>
            <person name="Ma J."/>
        </authorList>
    </citation>
    <scope>NUCLEOTIDE SEQUENCE [LARGE SCALE GENOMIC DNA]</scope>
    <source>
        <strain evidence="2">JCM 16924</strain>
    </source>
</reference>
<comment type="caution">
    <text evidence="1">The sequence shown here is derived from an EMBL/GenBank/DDBJ whole genome shotgun (WGS) entry which is preliminary data.</text>
</comment>
<name>A0ABP7TJ80_9ACTN</name>
<evidence type="ECO:0000313" key="2">
    <source>
        <dbReference type="Proteomes" id="UP001500456"/>
    </source>
</evidence>
<protein>
    <submittedName>
        <fullName evidence="1">Uncharacterized protein</fullName>
    </submittedName>
</protein>
<organism evidence="1 2">
    <name type="scientific">Streptomyces plumbiresistens</name>
    <dbReference type="NCBI Taxonomy" id="511811"/>
    <lineage>
        <taxon>Bacteria</taxon>
        <taxon>Bacillati</taxon>
        <taxon>Actinomycetota</taxon>
        <taxon>Actinomycetes</taxon>
        <taxon>Kitasatosporales</taxon>
        <taxon>Streptomycetaceae</taxon>
        <taxon>Streptomyces</taxon>
    </lineage>
</organism>
<dbReference type="EMBL" id="BAAAZX010000040">
    <property type="protein sequence ID" value="GAA4026866.1"/>
    <property type="molecule type" value="Genomic_DNA"/>
</dbReference>
<sequence length="64" mass="6600">MSVFKQPRYLFSGDRGSWVPRAREGDPAGVPGCVQEVPDAAAAGHLDLPLLAGLSAVGAVRQGP</sequence>
<evidence type="ECO:0000313" key="1">
    <source>
        <dbReference type="EMBL" id="GAA4026866.1"/>
    </source>
</evidence>
<accession>A0ABP7TJ80</accession>